<proteinExistence type="predicted"/>
<dbReference type="PROSITE" id="PS50157">
    <property type="entry name" value="ZINC_FINGER_C2H2_2"/>
    <property type="match status" value="2"/>
</dbReference>
<protein>
    <recommendedName>
        <fullName evidence="2">C2H2-type domain-containing protein</fullName>
    </recommendedName>
</protein>
<dbReference type="Gene3D" id="3.30.160.60">
    <property type="entry name" value="Classic Zinc Finger"/>
    <property type="match status" value="1"/>
</dbReference>
<organism evidence="3">
    <name type="scientific">Pithovirus LCPAC304</name>
    <dbReference type="NCBI Taxonomy" id="2506594"/>
    <lineage>
        <taxon>Viruses</taxon>
        <taxon>Pithoviruses</taxon>
    </lineage>
</organism>
<evidence type="ECO:0000313" key="3">
    <source>
        <dbReference type="EMBL" id="QBK91798.1"/>
    </source>
</evidence>
<dbReference type="SUPFAM" id="SSF55608">
    <property type="entry name" value="Homing endonucleases"/>
    <property type="match status" value="1"/>
</dbReference>
<dbReference type="EMBL" id="MK500565">
    <property type="protein sequence ID" value="QBK91798.1"/>
    <property type="molecule type" value="Genomic_DNA"/>
</dbReference>
<dbReference type="Pfam" id="PF18408">
    <property type="entry name" value="zf_Hakai"/>
    <property type="match status" value="1"/>
</dbReference>
<feature type="domain" description="C2H2-type" evidence="2">
    <location>
        <begin position="144"/>
        <end position="174"/>
    </location>
</feature>
<dbReference type="Gene3D" id="3.10.28.10">
    <property type="entry name" value="Homing endonucleases"/>
    <property type="match status" value="1"/>
</dbReference>
<dbReference type="PROSITE" id="PS00028">
    <property type="entry name" value="ZINC_FINGER_C2H2_1"/>
    <property type="match status" value="2"/>
</dbReference>
<keyword evidence="1" id="KW-0862">Zinc</keyword>
<name>A0A481Z7F1_9VIRU</name>
<dbReference type="GO" id="GO:0008270">
    <property type="term" value="F:zinc ion binding"/>
    <property type="evidence" value="ECO:0007669"/>
    <property type="project" value="UniProtKB-KW"/>
</dbReference>
<evidence type="ECO:0000259" key="2">
    <source>
        <dbReference type="PROSITE" id="PS50157"/>
    </source>
</evidence>
<keyword evidence="1" id="KW-0479">Metal-binding</keyword>
<evidence type="ECO:0000256" key="1">
    <source>
        <dbReference type="PROSITE-ProRule" id="PRU00042"/>
    </source>
</evidence>
<dbReference type="SUPFAM" id="SSF57667">
    <property type="entry name" value="beta-beta-alpha zinc fingers"/>
    <property type="match status" value="1"/>
</dbReference>
<feature type="domain" description="C2H2-type" evidence="2">
    <location>
        <begin position="114"/>
        <end position="142"/>
    </location>
</feature>
<dbReference type="InterPro" id="IPR013087">
    <property type="entry name" value="Znf_C2H2_type"/>
</dbReference>
<dbReference type="SMART" id="SM00355">
    <property type="entry name" value="ZnF_C2H2"/>
    <property type="match status" value="2"/>
</dbReference>
<accession>A0A481Z7F1</accession>
<dbReference type="InterPro" id="IPR027434">
    <property type="entry name" value="Homing_endonucl"/>
</dbReference>
<dbReference type="InterPro" id="IPR041042">
    <property type="entry name" value="Znf_Hakai"/>
</dbReference>
<gene>
    <name evidence="3" type="ORF">LCPAC304_01360</name>
</gene>
<keyword evidence="1" id="KW-0863">Zinc-finger</keyword>
<reference evidence="3" key="1">
    <citation type="journal article" date="2019" name="MBio">
        <title>Virus Genomes from Deep Sea Sediments Expand the Ocean Megavirome and Support Independent Origins of Viral Gigantism.</title>
        <authorList>
            <person name="Backstrom D."/>
            <person name="Yutin N."/>
            <person name="Jorgensen S.L."/>
            <person name="Dharamshi J."/>
            <person name="Homa F."/>
            <person name="Zaremba-Niedwiedzka K."/>
            <person name="Spang A."/>
            <person name="Wolf Y.I."/>
            <person name="Koonin E.V."/>
            <person name="Ettema T.J."/>
        </authorList>
    </citation>
    <scope>NUCLEOTIDE SEQUENCE</scope>
</reference>
<sequence>MATELQKAWFAGFYEGEGSISNDKANGNRLRLSISQNDPTPLYLAQRIWGGYIRKRTRKSPASDKICIGHEWRLSHHPSLNFLGEIAPYMIIPKKIQQVETAKKNVKKPTEKRYICSFCAKAYIYPSNRRRHERKEHIEKGAVFKCSINECSRTYKSKDSMQRHIRLNHKNSDASDKNNFVARHLVAGNS</sequence>
<dbReference type="InterPro" id="IPR036236">
    <property type="entry name" value="Znf_C2H2_sf"/>
</dbReference>